<keyword evidence="1" id="KW-1133">Transmembrane helix</keyword>
<keyword evidence="3" id="KW-1185">Reference proteome</keyword>
<evidence type="ECO:0000256" key="1">
    <source>
        <dbReference type="SAM" id="Phobius"/>
    </source>
</evidence>
<keyword evidence="1" id="KW-0472">Membrane</keyword>
<gene>
    <name evidence="2" type="ORF">UE46_13660</name>
</gene>
<dbReference type="Proteomes" id="UP000223060">
    <property type="component" value="Chromosome"/>
</dbReference>
<dbReference type="KEGG" id="lwi:UE46_13660"/>
<proteinExistence type="predicted"/>
<name>A0A1S7FX52_9LIST</name>
<reference evidence="3" key="1">
    <citation type="submission" date="2015-03" db="EMBL/GenBank/DDBJ databases">
        <authorList>
            <person name="Ferrari E."/>
            <person name="Walter M.C."/>
            <person name="Huptas C."/>
            <person name="Scherer S."/>
            <person name="Mueller-Herbst S."/>
        </authorList>
    </citation>
    <scope>NUCLEOTIDE SEQUENCE [LARGE SCALE GENOMIC DNA]</scope>
    <source>
        <strain evidence="3">LWP01</strain>
    </source>
</reference>
<dbReference type="AlphaFoldDB" id="A0A1S7FX52"/>
<organism evidence="2 3">
    <name type="scientific">Listeria weihenstephanensis</name>
    <dbReference type="NCBI Taxonomy" id="1006155"/>
    <lineage>
        <taxon>Bacteria</taxon>
        <taxon>Bacillati</taxon>
        <taxon>Bacillota</taxon>
        <taxon>Bacilli</taxon>
        <taxon>Bacillales</taxon>
        <taxon>Listeriaceae</taxon>
        <taxon>Listeria</taxon>
    </lineage>
</organism>
<dbReference type="EMBL" id="CP011102">
    <property type="protein sequence ID" value="AQY51970.1"/>
    <property type="molecule type" value="Genomic_DNA"/>
</dbReference>
<feature type="transmembrane region" description="Helical" evidence="1">
    <location>
        <begin position="7"/>
        <end position="33"/>
    </location>
</feature>
<accession>A0A1S7FX52</accession>
<keyword evidence="1" id="KW-0812">Transmembrane</keyword>
<feature type="transmembrane region" description="Helical" evidence="1">
    <location>
        <begin position="39"/>
        <end position="60"/>
    </location>
</feature>
<sequence>MKKTLIYSLLILVCICFMFLIIFFQSLFMPIFIEKVPLFYRIILALLVLVVGAGAIIKMVKVRRAYFRNMD</sequence>
<evidence type="ECO:0000313" key="3">
    <source>
        <dbReference type="Proteomes" id="UP000223060"/>
    </source>
</evidence>
<evidence type="ECO:0000313" key="2">
    <source>
        <dbReference type="EMBL" id="AQY51970.1"/>
    </source>
</evidence>
<protein>
    <submittedName>
        <fullName evidence="2">Uncharacterized protein</fullName>
    </submittedName>
</protein>